<dbReference type="Proteomes" id="UP001597508">
    <property type="component" value="Unassembled WGS sequence"/>
</dbReference>
<reference evidence="2" key="1">
    <citation type="journal article" date="2019" name="Int. J. Syst. Evol. Microbiol.">
        <title>The Global Catalogue of Microorganisms (GCM) 10K type strain sequencing project: providing services to taxonomists for standard genome sequencing and annotation.</title>
        <authorList>
            <consortium name="The Broad Institute Genomics Platform"/>
            <consortium name="The Broad Institute Genome Sequencing Center for Infectious Disease"/>
            <person name="Wu L."/>
            <person name="Ma J."/>
        </authorList>
    </citation>
    <scope>NUCLEOTIDE SEQUENCE [LARGE SCALE GENOMIC DNA]</scope>
    <source>
        <strain evidence="2">KCTC 52127</strain>
    </source>
</reference>
<evidence type="ECO:0000313" key="1">
    <source>
        <dbReference type="EMBL" id="MFD2566086.1"/>
    </source>
</evidence>
<keyword evidence="2" id="KW-1185">Reference proteome</keyword>
<protein>
    <recommendedName>
        <fullName evidence="3">DUF1804 family protein</fullName>
    </recommendedName>
</protein>
<comment type="caution">
    <text evidence="1">The sequence shown here is derived from an EMBL/GenBank/DDBJ whole genome shotgun (WGS) entry which is preliminary data.</text>
</comment>
<evidence type="ECO:0008006" key="3">
    <source>
        <dbReference type="Google" id="ProtNLM"/>
    </source>
</evidence>
<name>A0ABW5LP63_9FLAO</name>
<dbReference type="EMBL" id="JBHULH010000001">
    <property type="protein sequence ID" value="MFD2566086.1"/>
    <property type="molecule type" value="Genomic_DNA"/>
</dbReference>
<proteinExistence type="predicted"/>
<dbReference type="RefSeq" id="WP_379664808.1">
    <property type="nucleotide sequence ID" value="NZ_JBHULH010000001.1"/>
</dbReference>
<gene>
    <name evidence="1" type="ORF">ACFSRZ_01805</name>
</gene>
<accession>A0ABW5LP63</accession>
<organism evidence="1 2">
    <name type="scientific">Pseudotenacibaculum haliotis</name>
    <dbReference type="NCBI Taxonomy" id="1862138"/>
    <lineage>
        <taxon>Bacteria</taxon>
        <taxon>Pseudomonadati</taxon>
        <taxon>Bacteroidota</taxon>
        <taxon>Flavobacteriia</taxon>
        <taxon>Flavobacteriales</taxon>
        <taxon>Flavobacteriaceae</taxon>
        <taxon>Pseudotenacibaculum</taxon>
    </lineage>
</organism>
<evidence type="ECO:0000313" key="2">
    <source>
        <dbReference type="Proteomes" id="UP001597508"/>
    </source>
</evidence>
<sequence length="177" mass="21039">MTTEQTRAYNWYVKDHKTAKWIASELKRTEKTIGNWIKKFGWKTQRDARVNSTNAQKERINEILGEYADQTLHCIKQRKDIKKKLDKAIESKNEKLIKKYRDQIGGLNTEMRSIDDGASKWRKQLTELDKDNKVSLATYLEVMDDLFENLREFDEKLYRDTIDFQSKHLQTVSLKFG</sequence>